<dbReference type="GO" id="GO:0004252">
    <property type="term" value="F:serine-type endopeptidase activity"/>
    <property type="evidence" value="ECO:0007669"/>
    <property type="project" value="UniProtKB-UniRule"/>
</dbReference>
<dbReference type="Proteomes" id="UP000185696">
    <property type="component" value="Unassembled WGS sequence"/>
</dbReference>
<feature type="chain" id="PRO_5031217609" description="Peptidase S8/S53 domain-containing protein" evidence="6">
    <location>
        <begin position="23"/>
        <end position="1299"/>
    </location>
</feature>
<evidence type="ECO:0000259" key="7">
    <source>
        <dbReference type="Pfam" id="PF00082"/>
    </source>
</evidence>
<evidence type="ECO:0000256" key="2">
    <source>
        <dbReference type="ARBA" id="ARBA00022670"/>
    </source>
</evidence>
<comment type="caution">
    <text evidence="8">The sequence shown here is derived from an EMBL/GenBank/DDBJ whole genome shotgun (WGS) entry which is preliminary data.</text>
</comment>
<keyword evidence="9" id="KW-1185">Reference proteome</keyword>
<dbReference type="PANTHER" id="PTHR43399:SF4">
    <property type="entry name" value="CELL WALL-ASSOCIATED PROTEASE"/>
    <property type="match status" value="1"/>
</dbReference>
<dbReference type="GO" id="GO:0006508">
    <property type="term" value="P:proteolysis"/>
    <property type="evidence" value="ECO:0007669"/>
    <property type="project" value="UniProtKB-KW"/>
</dbReference>
<feature type="active site" description="Charge relay system" evidence="5">
    <location>
        <position position="199"/>
    </location>
</feature>
<dbReference type="SUPFAM" id="SSF52743">
    <property type="entry name" value="Subtilisin-like"/>
    <property type="match status" value="1"/>
</dbReference>
<proteinExistence type="inferred from homology"/>
<keyword evidence="2 5" id="KW-0645">Protease</keyword>
<dbReference type="InterPro" id="IPR051048">
    <property type="entry name" value="Peptidase_S8/S53_subtilisin"/>
</dbReference>
<accession>A0A7Z1AXW2</accession>
<dbReference type="EMBL" id="MSIF01000012">
    <property type="protein sequence ID" value="OLF08358.1"/>
    <property type="molecule type" value="Genomic_DNA"/>
</dbReference>
<feature type="active site" description="Charge relay system" evidence="5">
    <location>
        <position position="417"/>
    </location>
</feature>
<dbReference type="Gene3D" id="2.60.40.1120">
    <property type="entry name" value="Carboxypeptidase-like, regulatory domain"/>
    <property type="match status" value="3"/>
</dbReference>
<keyword evidence="3 5" id="KW-0378">Hydrolase</keyword>
<dbReference type="Pfam" id="PF13620">
    <property type="entry name" value="CarboxypepD_reg"/>
    <property type="match status" value="3"/>
</dbReference>
<dbReference type="InterPro" id="IPR015500">
    <property type="entry name" value="Peptidase_S8_subtilisin-rel"/>
</dbReference>
<evidence type="ECO:0000256" key="6">
    <source>
        <dbReference type="SAM" id="SignalP"/>
    </source>
</evidence>
<dbReference type="RefSeq" id="WP_075135100.1">
    <property type="nucleotide sequence ID" value="NZ_MSIF01000012.1"/>
</dbReference>
<protein>
    <recommendedName>
        <fullName evidence="7">Peptidase S8/S53 domain-containing protein</fullName>
    </recommendedName>
</protein>
<dbReference type="PRINTS" id="PR00723">
    <property type="entry name" value="SUBTILISIN"/>
</dbReference>
<evidence type="ECO:0000256" key="1">
    <source>
        <dbReference type="ARBA" id="ARBA00011073"/>
    </source>
</evidence>
<keyword evidence="6" id="KW-0732">Signal</keyword>
<feature type="domain" description="Peptidase S8/S53" evidence="7">
    <location>
        <begin position="190"/>
        <end position="462"/>
    </location>
</feature>
<dbReference type="PROSITE" id="PS00138">
    <property type="entry name" value="SUBTILASE_SER"/>
    <property type="match status" value="1"/>
</dbReference>
<dbReference type="Pfam" id="PF00082">
    <property type="entry name" value="Peptidase_S8"/>
    <property type="match status" value="1"/>
</dbReference>
<dbReference type="PANTHER" id="PTHR43399">
    <property type="entry name" value="SUBTILISIN-RELATED"/>
    <property type="match status" value="1"/>
</dbReference>
<dbReference type="SUPFAM" id="SSF49464">
    <property type="entry name" value="Carboxypeptidase regulatory domain-like"/>
    <property type="match status" value="3"/>
</dbReference>
<keyword evidence="4 5" id="KW-0720">Serine protease</keyword>
<comment type="similarity">
    <text evidence="1 5">Belongs to the peptidase S8 family.</text>
</comment>
<name>A0A7Z1AXW2_9PSEU</name>
<evidence type="ECO:0000313" key="8">
    <source>
        <dbReference type="EMBL" id="OLF08358.1"/>
    </source>
</evidence>
<feature type="active site" description="Charge relay system" evidence="5">
    <location>
        <position position="245"/>
    </location>
</feature>
<evidence type="ECO:0000256" key="3">
    <source>
        <dbReference type="ARBA" id="ARBA00022801"/>
    </source>
</evidence>
<organism evidence="8 9">
    <name type="scientific">Actinophytocola xinjiangensis</name>
    <dbReference type="NCBI Taxonomy" id="485602"/>
    <lineage>
        <taxon>Bacteria</taxon>
        <taxon>Bacillati</taxon>
        <taxon>Actinomycetota</taxon>
        <taxon>Actinomycetes</taxon>
        <taxon>Pseudonocardiales</taxon>
        <taxon>Pseudonocardiaceae</taxon>
    </lineage>
</organism>
<dbReference type="Gene3D" id="3.40.50.200">
    <property type="entry name" value="Peptidase S8/S53 domain"/>
    <property type="match status" value="1"/>
</dbReference>
<reference evidence="8 9" key="1">
    <citation type="submission" date="2016-12" db="EMBL/GenBank/DDBJ databases">
        <title>The draft genome sequence of Actinophytocola xinjiangensis.</title>
        <authorList>
            <person name="Wang W."/>
            <person name="Yuan L."/>
        </authorList>
    </citation>
    <scope>NUCLEOTIDE SEQUENCE [LARGE SCALE GENOMIC DNA]</scope>
    <source>
        <strain evidence="8 9">CGMCC 4.4663</strain>
    </source>
</reference>
<evidence type="ECO:0000256" key="4">
    <source>
        <dbReference type="ARBA" id="ARBA00022825"/>
    </source>
</evidence>
<gene>
    <name evidence="8" type="ORF">BLA60_23320</name>
</gene>
<dbReference type="InterPro" id="IPR023828">
    <property type="entry name" value="Peptidase_S8_Ser-AS"/>
</dbReference>
<dbReference type="PROSITE" id="PS51892">
    <property type="entry name" value="SUBTILASE"/>
    <property type="match status" value="1"/>
</dbReference>
<feature type="signal peptide" evidence="6">
    <location>
        <begin position="1"/>
        <end position="22"/>
    </location>
</feature>
<sequence>MRRGAAALATAAALAVAGPVPASSAAPPTDSGGLDSSGMDKLASSLLTGFEKSGGASQDFWVSFDDRADLTGAAEIENWAERGQFVVDRLRDTAKKAQADTVSALDAAGVDYKSYWVTNAIRVHGGDMTLAVRLAGEAEVERVFAPVAYERHEPVEQKVTGNRLNAAEVVEWGVSNIKADQVWERYGVRGDGIVVANIDSGVQFDHPALVSSYRGYDAEKGSFDNDYNWLDVSGSSSYPNDGHGHGTHTMGTMVGDDGAANRTGVAPGARWIAANGCCPSDQALIDSAQWMLAPTKVDGTAPDPAKRPHVVNNSWGSDVPTNDPFMEDILTSWADAGIFGVWANGNDGALGCESSGTPGSRTINYSVGAYDSANAIAPFSARGPGQDGEVKPNITAPGVNVRSAIPGNRYGTMSGTSMATPHVAGAVALLWSADPSLVGDLDRTRQLLDDTATDTADDQCGGTTDDNNVFGEGRLDALALVSATNQAELGEVTGTVTHDGTGEPVRGAAVRLTSGDLVRSVRTADDGSYGANVPVGEYQATVTAFGYETTTVAVTVTAGQTTNTDVRMPAVKGFTVSGKVLDEATGKPLPGAKVTVAGTRFATTTGADGGYSVPNVPGPASYLLTIDGGRCTTGPLHRGIDLRGDLTVPTIRAPRQIDTAMADGWWDGPYGYSCVQEPVEWIGGDTEIEPPTSTWGATKLTMPFGFTYYGQYFETLYVNSHGMASFSSYGEETRINFGVKAFYSTFVEDPDSKMYTRSAGQAPNRTFTVEWREHAMASYAGLVTAALTLHENGDIVFAYKDLDPNNLGELGAAAEIGLESPSPDLQAGKPNALTLSHYEPVLNDDYQYHFSLPSAGTAIGKVTDQKTGKPIPGATVDLYGPTGKLVRRQLTDDAGRYRAELFTGQRYRITAVAPPGFTVVSSKDVTTTADRGVITVNHALGSGGFDVGQRELRIRAGDTKALRVTNSGREQLDWYATARVPGSGPAPGTALGSLTMNVVVTGVEEVNETYWVSSVASTGGQLAQVTANGRPTGKVIDTASVSRQLGTATQVVPGDLTWLPRRNWLCMNVLQPVTVSDIVCVDPNSSTVTRRIPTGMPATTRGVGLAYDEDRDLFFVGVAHVRAGYQQRILTIEGVEHQDPGTTVNTCLITRQARGLGWNPTSRSLWTTSQQLTDFPVKQRTWLRQVDPETCSEISAIPLDPAQGLSTMGLDLDPEGNAVTTVTARLGFSTVATGDPIAKRVDWLTLSPAQGSLDARRRQNIDLTVNPATVPDGADTVEVVLHGNGGATPTVTIPVTVTR</sequence>
<dbReference type="InterPro" id="IPR008969">
    <property type="entry name" value="CarboxyPept-like_regulatory"/>
</dbReference>
<dbReference type="InterPro" id="IPR036852">
    <property type="entry name" value="Peptidase_S8/S53_dom_sf"/>
</dbReference>
<evidence type="ECO:0000313" key="9">
    <source>
        <dbReference type="Proteomes" id="UP000185696"/>
    </source>
</evidence>
<dbReference type="InterPro" id="IPR000209">
    <property type="entry name" value="Peptidase_S8/S53_dom"/>
</dbReference>
<evidence type="ECO:0000256" key="5">
    <source>
        <dbReference type="PROSITE-ProRule" id="PRU01240"/>
    </source>
</evidence>